<comment type="caution">
    <text evidence="3">The sequence shown here is derived from an EMBL/GenBank/DDBJ whole genome shotgun (WGS) entry which is preliminary data.</text>
</comment>
<organism evidence="3 4">
    <name type="scientific">Thetidibacter halocola</name>
    <dbReference type="NCBI Taxonomy" id="2827239"/>
    <lineage>
        <taxon>Bacteria</taxon>
        <taxon>Pseudomonadati</taxon>
        <taxon>Pseudomonadota</taxon>
        <taxon>Alphaproteobacteria</taxon>
        <taxon>Rhodobacterales</taxon>
        <taxon>Roseobacteraceae</taxon>
        <taxon>Thetidibacter</taxon>
    </lineage>
</organism>
<dbReference type="GO" id="GO:0005737">
    <property type="term" value="C:cytoplasm"/>
    <property type="evidence" value="ECO:0007669"/>
    <property type="project" value="TreeGrafter"/>
</dbReference>
<dbReference type="Pfam" id="PF00248">
    <property type="entry name" value="Aldo_ket_red"/>
    <property type="match status" value="1"/>
</dbReference>
<keyword evidence="4" id="KW-1185">Reference proteome</keyword>
<dbReference type="InterPro" id="IPR023210">
    <property type="entry name" value="NADP_OxRdtase_dom"/>
</dbReference>
<dbReference type="EMBL" id="JAGTUU010000004">
    <property type="protein sequence ID" value="MBS0124564.1"/>
    <property type="molecule type" value="Genomic_DNA"/>
</dbReference>
<proteinExistence type="predicted"/>
<dbReference type="Gene3D" id="3.20.20.100">
    <property type="entry name" value="NADP-dependent oxidoreductase domain"/>
    <property type="match status" value="1"/>
</dbReference>
<evidence type="ECO:0000256" key="1">
    <source>
        <dbReference type="ARBA" id="ARBA00023002"/>
    </source>
</evidence>
<dbReference type="RefSeq" id="WP_212536532.1">
    <property type="nucleotide sequence ID" value="NZ_JAGTUU010000004.1"/>
</dbReference>
<protein>
    <submittedName>
        <fullName evidence="3">Aldo/keto reductase</fullName>
    </submittedName>
</protein>
<dbReference type="InterPro" id="IPR050791">
    <property type="entry name" value="Aldo-Keto_reductase"/>
</dbReference>
<dbReference type="PANTHER" id="PTHR43625">
    <property type="entry name" value="AFLATOXIN B1 ALDEHYDE REDUCTASE"/>
    <property type="match status" value="1"/>
</dbReference>
<dbReference type="Proteomes" id="UP000681356">
    <property type="component" value="Unassembled WGS sequence"/>
</dbReference>
<dbReference type="InterPro" id="IPR036812">
    <property type="entry name" value="NAD(P)_OxRdtase_dom_sf"/>
</dbReference>
<dbReference type="SUPFAM" id="SSF51430">
    <property type="entry name" value="NAD(P)-linked oxidoreductase"/>
    <property type="match status" value="1"/>
</dbReference>
<keyword evidence="1" id="KW-0560">Oxidoreductase</keyword>
<sequence length="331" mass="35386">MRTVTVGGQVVSCLGVGAMSFADFYGPTTEANSFAILDAAREAGVTHVDTASVYGMGRSEEAIGAWLKANPGARDAMHIATKGGINRGGKTGRTPYDNSPAFMEASLDASLARLGLDCVDLYYVHRRDAGMPIEEIAGGLARLVEKGKTRAIGFSEIAPSTLRRAHAVHPVAAVQSEYSLATRFPELGLVQACAELGVALVAFSPVGRSLLTDTPLPAEVIPTLPFLKTNPRFIEPNLSENLRITDAFRAFARERGEPAAAIAIAWCLSRGDHVLPIPGTRSTAHFADLVRGTQITLSDADLAEINRILPVGWAHGDRYSDDQWVGPERYC</sequence>
<reference evidence="3" key="1">
    <citation type="submission" date="2021-04" db="EMBL/GenBank/DDBJ databases">
        <authorList>
            <person name="Yoon J."/>
        </authorList>
    </citation>
    <scope>NUCLEOTIDE SEQUENCE</scope>
    <source>
        <strain evidence="3">KMU-90</strain>
    </source>
</reference>
<dbReference type="GO" id="GO:0016491">
    <property type="term" value="F:oxidoreductase activity"/>
    <property type="evidence" value="ECO:0007669"/>
    <property type="project" value="UniProtKB-KW"/>
</dbReference>
<name>A0A8J8B8B0_9RHOB</name>
<evidence type="ECO:0000259" key="2">
    <source>
        <dbReference type="Pfam" id="PF00248"/>
    </source>
</evidence>
<dbReference type="AlphaFoldDB" id="A0A8J8B8B0"/>
<evidence type="ECO:0000313" key="3">
    <source>
        <dbReference type="EMBL" id="MBS0124564.1"/>
    </source>
</evidence>
<gene>
    <name evidence="3" type="ORF">KB874_10490</name>
</gene>
<accession>A0A8J8B8B0</accession>
<dbReference type="PANTHER" id="PTHR43625:SF40">
    <property type="entry name" value="ALDO-KETO REDUCTASE YAKC [NADP(+)]"/>
    <property type="match status" value="1"/>
</dbReference>
<feature type="domain" description="NADP-dependent oxidoreductase" evidence="2">
    <location>
        <begin position="14"/>
        <end position="308"/>
    </location>
</feature>
<evidence type="ECO:0000313" key="4">
    <source>
        <dbReference type="Proteomes" id="UP000681356"/>
    </source>
</evidence>